<dbReference type="AlphaFoldDB" id="A0A833ZL71"/>
<comment type="caution">
    <text evidence="2">The sequence shown here is derived from an EMBL/GenBank/DDBJ whole genome shotgun (WGS) entry which is preliminary data.</text>
</comment>
<gene>
    <name evidence="2" type="ORF">HJG60_011825</name>
</gene>
<dbReference type="EMBL" id="JABVXQ010000008">
    <property type="protein sequence ID" value="KAF6094723.1"/>
    <property type="molecule type" value="Genomic_DNA"/>
</dbReference>
<protein>
    <submittedName>
        <fullName evidence="2">Uncharacterized protein</fullName>
    </submittedName>
</protein>
<evidence type="ECO:0000256" key="1">
    <source>
        <dbReference type="SAM" id="MobiDB-lite"/>
    </source>
</evidence>
<sequence length="150" mass="16985">MREQYWEPWERRWVIPFPLDLKAQHGLWDQRSKMRPAEDLWSGGGRRGKEQPFNSASFPFQKSKAGRPLESFCWPSAPPILKIGGLIHPRERRDCHTGAEGPRGCWESCSFPEPSIPKGAQKRGLGGGPDLLIVHRGLSARVPGKEIHQN</sequence>
<evidence type="ECO:0000313" key="2">
    <source>
        <dbReference type="EMBL" id="KAF6094723.1"/>
    </source>
</evidence>
<name>A0A833ZL71_9CHIR</name>
<dbReference type="Proteomes" id="UP000664940">
    <property type="component" value="Unassembled WGS sequence"/>
</dbReference>
<evidence type="ECO:0000313" key="3">
    <source>
        <dbReference type="Proteomes" id="UP000664940"/>
    </source>
</evidence>
<reference evidence="2 3" key="1">
    <citation type="journal article" date="2020" name="Nature">
        <title>Six reference-quality genomes reveal evolution of bat adaptations.</title>
        <authorList>
            <person name="Jebb D."/>
            <person name="Huang Z."/>
            <person name="Pippel M."/>
            <person name="Hughes G.M."/>
            <person name="Lavrichenko K."/>
            <person name="Devanna P."/>
            <person name="Winkler S."/>
            <person name="Jermiin L.S."/>
            <person name="Skirmuntt E.C."/>
            <person name="Katzourakis A."/>
            <person name="Burkitt-Gray L."/>
            <person name="Ray D.A."/>
            <person name="Sullivan K.A.M."/>
            <person name="Roscito J.G."/>
            <person name="Kirilenko B.M."/>
            <person name="Davalos L.M."/>
            <person name="Corthals A.P."/>
            <person name="Power M.L."/>
            <person name="Jones G."/>
            <person name="Ransome R.D."/>
            <person name="Dechmann D.K.N."/>
            <person name="Locatelli A.G."/>
            <person name="Puechmaille S.J."/>
            <person name="Fedrigo O."/>
            <person name="Jarvis E.D."/>
            <person name="Hiller M."/>
            <person name="Vernes S.C."/>
            <person name="Myers E.W."/>
            <person name="Teeling E.C."/>
        </authorList>
    </citation>
    <scope>NUCLEOTIDE SEQUENCE [LARGE SCALE GENOMIC DNA]</scope>
    <source>
        <strain evidence="2">Bat1K_MPI-CBG_1</strain>
    </source>
</reference>
<feature type="region of interest" description="Disordered" evidence="1">
    <location>
        <begin position="41"/>
        <end position="60"/>
    </location>
</feature>
<organism evidence="2 3">
    <name type="scientific">Phyllostomus discolor</name>
    <name type="common">pale spear-nosed bat</name>
    <dbReference type="NCBI Taxonomy" id="89673"/>
    <lineage>
        <taxon>Eukaryota</taxon>
        <taxon>Metazoa</taxon>
        <taxon>Chordata</taxon>
        <taxon>Craniata</taxon>
        <taxon>Vertebrata</taxon>
        <taxon>Euteleostomi</taxon>
        <taxon>Mammalia</taxon>
        <taxon>Eutheria</taxon>
        <taxon>Laurasiatheria</taxon>
        <taxon>Chiroptera</taxon>
        <taxon>Yangochiroptera</taxon>
        <taxon>Phyllostomidae</taxon>
        <taxon>Phyllostominae</taxon>
        <taxon>Phyllostomus</taxon>
    </lineage>
</organism>
<accession>A0A833ZL71</accession>
<proteinExistence type="predicted"/>